<dbReference type="Pfam" id="PF00771">
    <property type="entry name" value="FHIPEP"/>
    <property type="match status" value="1"/>
</dbReference>
<comment type="caution">
    <text evidence="8">The sequence shown here is derived from an EMBL/GenBank/DDBJ whole genome shotgun (WGS) entry which is preliminary data.</text>
</comment>
<accession>A0ABR8R4G8</accession>
<dbReference type="InterPro" id="IPR042196">
    <property type="entry name" value="FHIPEP_4"/>
</dbReference>
<keyword evidence="8" id="KW-0969">Cilium</keyword>
<evidence type="ECO:0000313" key="8">
    <source>
        <dbReference type="EMBL" id="MBD7942680.1"/>
    </source>
</evidence>
<dbReference type="PANTHER" id="PTHR30161">
    <property type="entry name" value="FLAGELLAR EXPORT PROTEIN, MEMBRANE FLHA SUBUNIT-RELATED"/>
    <property type="match status" value="1"/>
</dbReference>
<dbReference type="InterPro" id="IPR042194">
    <property type="entry name" value="FHIPEP_1"/>
</dbReference>
<feature type="transmembrane region" description="Helical" evidence="7">
    <location>
        <begin position="230"/>
        <end position="251"/>
    </location>
</feature>
<evidence type="ECO:0000256" key="6">
    <source>
        <dbReference type="ARBA" id="ARBA00023136"/>
    </source>
</evidence>
<gene>
    <name evidence="7 8" type="primary">flhA</name>
    <name evidence="8" type="ORF">H9650_01025</name>
</gene>
<keyword evidence="7" id="KW-1005">Bacterial flagellum biogenesis</keyword>
<dbReference type="PROSITE" id="PS00994">
    <property type="entry name" value="FHIPEP"/>
    <property type="match status" value="1"/>
</dbReference>
<keyword evidence="5 7" id="KW-1133">Transmembrane helix</keyword>
<keyword evidence="6 7" id="KW-0472">Membrane</keyword>
<dbReference type="PIRSF" id="PIRSF005419">
    <property type="entry name" value="FlhA"/>
    <property type="match status" value="1"/>
</dbReference>
<keyword evidence="9" id="KW-1185">Reference proteome</keyword>
<dbReference type="Gene3D" id="3.40.50.12790">
    <property type="entry name" value="FHIPEP family, domain 4"/>
    <property type="match status" value="1"/>
</dbReference>
<comment type="similarity">
    <text evidence="2 7">Belongs to the FHIPEP (flagella/HR/invasion proteins export pore) family.</text>
</comment>
<keyword evidence="8" id="KW-0966">Cell projection</keyword>
<dbReference type="PRINTS" id="PR00949">
    <property type="entry name" value="TYPE3IMAPROT"/>
</dbReference>
<evidence type="ECO:0000256" key="4">
    <source>
        <dbReference type="ARBA" id="ARBA00022692"/>
    </source>
</evidence>
<dbReference type="Gene3D" id="3.40.30.60">
    <property type="entry name" value="FHIPEP family, domain 1"/>
    <property type="match status" value="1"/>
</dbReference>
<dbReference type="Gene3D" id="1.10.8.540">
    <property type="entry name" value="FHIPEP family, domain 3"/>
    <property type="match status" value="1"/>
</dbReference>
<evidence type="ECO:0000313" key="9">
    <source>
        <dbReference type="Proteomes" id="UP000640786"/>
    </source>
</evidence>
<keyword evidence="8" id="KW-0282">Flagellum</keyword>
<dbReference type="InterPro" id="IPR001712">
    <property type="entry name" value="T3SS_FHIPEP"/>
</dbReference>
<feature type="transmembrane region" description="Helical" evidence="7">
    <location>
        <begin position="272"/>
        <end position="305"/>
    </location>
</feature>
<feature type="transmembrane region" description="Helical" evidence="7">
    <location>
        <begin position="188"/>
        <end position="210"/>
    </location>
</feature>
<proteinExistence type="inferred from homology"/>
<dbReference type="EMBL" id="JACSQO010000001">
    <property type="protein sequence ID" value="MBD7942680.1"/>
    <property type="molecule type" value="Genomic_DNA"/>
</dbReference>
<evidence type="ECO:0000256" key="7">
    <source>
        <dbReference type="RuleBase" id="RU364093"/>
    </source>
</evidence>
<comment type="subcellular location">
    <subcellularLocation>
        <location evidence="1 7">Cell membrane</location>
        <topology evidence="1 7">Multi-pass membrane protein</topology>
    </subcellularLocation>
</comment>
<evidence type="ECO:0000256" key="5">
    <source>
        <dbReference type="ARBA" id="ARBA00022989"/>
    </source>
</evidence>
<dbReference type="NCBIfam" id="TIGR01398">
    <property type="entry name" value="FlhA"/>
    <property type="match status" value="1"/>
</dbReference>
<feature type="transmembrane region" description="Helical" evidence="7">
    <location>
        <begin position="61"/>
        <end position="81"/>
    </location>
</feature>
<keyword evidence="7" id="KW-0653">Protein transport</keyword>
<evidence type="ECO:0000256" key="1">
    <source>
        <dbReference type="ARBA" id="ARBA00004651"/>
    </source>
</evidence>
<feature type="transmembrane region" description="Helical" evidence="7">
    <location>
        <begin position="101"/>
        <end position="120"/>
    </location>
</feature>
<feature type="transmembrane region" description="Helical" evidence="7">
    <location>
        <begin position="7"/>
        <end position="24"/>
    </location>
</feature>
<dbReference type="InterPro" id="IPR042193">
    <property type="entry name" value="FHIPEP_3"/>
</dbReference>
<reference evidence="8 9" key="1">
    <citation type="submission" date="2020-08" db="EMBL/GenBank/DDBJ databases">
        <title>A Genomic Blueprint of the Chicken Gut Microbiome.</title>
        <authorList>
            <person name="Gilroy R."/>
            <person name="Ravi A."/>
            <person name="Getino M."/>
            <person name="Pursley I."/>
            <person name="Horton D.L."/>
            <person name="Alikhan N.-F."/>
            <person name="Baker D."/>
            <person name="Gharbi K."/>
            <person name="Hall N."/>
            <person name="Watson M."/>
            <person name="Adriaenssens E.M."/>
            <person name="Foster-Nyarko E."/>
            <person name="Jarju S."/>
            <person name="Secka A."/>
            <person name="Antonio M."/>
            <person name="Oren A."/>
            <person name="Chaudhuri R."/>
            <person name="La Ragione R.M."/>
            <person name="Hildebrand F."/>
            <person name="Pallen M.J."/>
        </authorList>
    </citation>
    <scope>NUCLEOTIDE SEQUENCE [LARGE SCALE GENOMIC DNA]</scope>
    <source>
        <strain evidence="8 9">Sa2BUA9</strain>
    </source>
</reference>
<dbReference type="InterPro" id="IPR006301">
    <property type="entry name" value="FlhA"/>
</dbReference>
<evidence type="ECO:0000256" key="3">
    <source>
        <dbReference type="ARBA" id="ARBA00022475"/>
    </source>
</evidence>
<keyword evidence="7" id="KW-0813">Transport</keyword>
<dbReference type="InterPro" id="IPR025505">
    <property type="entry name" value="FHIPEP_CS"/>
</dbReference>
<organism evidence="8 9">
    <name type="scientific">Psychrobacillus faecigallinarum</name>
    <dbReference type="NCBI Taxonomy" id="2762235"/>
    <lineage>
        <taxon>Bacteria</taxon>
        <taxon>Bacillati</taxon>
        <taxon>Bacillota</taxon>
        <taxon>Bacilli</taxon>
        <taxon>Bacillales</taxon>
        <taxon>Bacillaceae</taxon>
        <taxon>Psychrobacillus</taxon>
    </lineage>
</organism>
<sequence>MQVRDISVLAAVISIVAMLVIPLPHWLLSFLIIVNITIALLILMTAMNMQEALQFSVFPTLLLLVTLFRLALNVSTTRAILSEGDAGKVVETFGTFVTGGNMLVGLVVFAILVIIQFIVITKGAERVSEVAARFTLDAMPGKQMSIDADLNAGMISEKEARERREKVSGEADFYGAMDGATKFVKGDAIAGIIIVIINLLFGVIIGVVQFGLPFGEAAVLFSTLTVGDGLVSQIPALLISTATGIVVTRAASKGNLGGDITGQLLNQPKLLYVAAGTIALLGIVTPIGLLLTLPISLILVIGAYMMSKAEKEDPEELEEFQEEAATDNMKSPENVINLLNVDPIEFEFGYGLIPLVDTAQGGDLLDRVVMIRRQLALELGIVIPVVRIRDNIQLQPNEYRIKIKGNEMARGELLLDHYLAMSPGDDDTIDGIDTVEPSFGLPAKWITEAVKEEAEIMGYTVVDPPSVVSTHMTEIIRNHAHELLGRQETKQLIDHIRETSPILVDELTPTPMTIGEIQKVLGNLLREHVSIRNLPIIFETLADYSKMTSDVDILTEYTRQALAKQITSQYAGNSNVLKVLTVSGRVEKIVADCIQQTEHGNYLSIDPNDSQAILESMAREIERASLMEQSPIILCSPAVRMYLRQMTERYFPQIPILSYNELESSIEVQSVGVVNVE</sequence>
<keyword evidence="3 7" id="KW-1003">Cell membrane</keyword>
<evidence type="ECO:0000256" key="2">
    <source>
        <dbReference type="ARBA" id="ARBA00008835"/>
    </source>
</evidence>
<dbReference type="PANTHER" id="PTHR30161:SF1">
    <property type="entry name" value="FLAGELLAR BIOSYNTHESIS PROTEIN FLHA-RELATED"/>
    <property type="match status" value="1"/>
</dbReference>
<dbReference type="RefSeq" id="WP_191696380.1">
    <property type="nucleotide sequence ID" value="NZ_JACSQO010000001.1"/>
</dbReference>
<comment type="function">
    <text evidence="7">Required for formation of the rod structure of the flagellar apparatus. Together with FliI and FliH, may constitute the export apparatus of flagellin.</text>
</comment>
<keyword evidence="7" id="KW-1006">Bacterial flagellum protein export</keyword>
<feature type="transmembrane region" description="Helical" evidence="7">
    <location>
        <begin position="30"/>
        <end position="49"/>
    </location>
</feature>
<keyword evidence="4 7" id="KW-0812">Transmembrane</keyword>
<protein>
    <recommendedName>
        <fullName evidence="7">Flagellar biosynthesis protein FlhA</fullName>
    </recommendedName>
</protein>
<name>A0ABR8R4G8_9BACI</name>
<dbReference type="Proteomes" id="UP000640786">
    <property type="component" value="Unassembled WGS sequence"/>
</dbReference>